<name>A0ACA9N8H0_9GLOM</name>
<protein>
    <submittedName>
        <fullName evidence="1">14784_t:CDS:1</fullName>
    </submittedName>
</protein>
<keyword evidence="2" id="KW-1185">Reference proteome</keyword>
<proteinExistence type="predicted"/>
<comment type="caution">
    <text evidence="1">The sequence shown here is derived from an EMBL/GenBank/DDBJ whole genome shotgun (WGS) entry which is preliminary data.</text>
</comment>
<sequence>MSQTSTHNSYQLNSSDSDAITSSNEDEVELIESNISNVLETSQSLDVESNSSSPDQSTSHSRGVTVTNSLGKRIQRRKVPTRTKKSRSRKSWVWHYFKKNKVEKKAYCQVKITNEDGSENKCNHDYELSTGTGNLKSHLRQALNSYVGRDKYREKLLKLQAELNPEHLVNPLSSDTQTRWNSTYNLLNNLLLLRYAIMRLASDLKQSVNRQERQDGTKLSELLLSAEEWNSLDELSKLLHPFAQATGYIGGSQYPTLGMMIPTLIKLSRHLQDFYPRITSSIVKA</sequence>
<evidence type="ECO:0000313" key="1">
    <source>
        <dbReference type="EMBL" id="CAG8636067.1"/>
    </source>
</evidence>
<reference evidence="1" key="1">
    <citation type="submission" date="2021-06" db="EMBL/GenBank/DDBJ databases">
        <authorList>
            <person name="Kallberg Y."/>
            <person name="Tangrot J."/>
            <person name="Rosling A."/>
        </authorList>
    </citation>
    <scope>NUCLEOTIDE SEQUENCE</scope>
    <source>
        <strain evidence="1">IL203A</strain>
    </source>
</reference>
<organism evidence="1 2">
    <name type="scientific">Dentiscutata heterogama</name>
    <dbReference type="NCBI Taxonomy" id="1316150"/>
    <lineage>
        <taxon>Eukaryota</taxon>
        <taxon>Fungi</taxon>
        <taxon>Fungi incertae sedis</taxon>
        <taxon>Mucoromycota</taxon>
        <taxon>Glomeromycotina</taxon>
        <taxon>Glomeromycetes</taxon>
        <taxon>Diversisporales</taxon>
        <taxon>Gigasporaceae</taxon>
        <taxon>Dentiscutata</taxon>
    </lineage>
</organism>
<dbReference type="Proteomes" id="UP000789702">
    <property type="component" value="Unassembled WGS sequence"/>
</dbReference>
<gene>
    <name evidence="1" type="ORF">DHETER_LOCUS8609</name>
</gene>
<evidence type="ECO:0000313" key="2">
    <source>
        <dbReference type="Proteomes" id="UP000789702"/>
    </source>
</evidence>
<dbReference type="EMBL" id="CAJVPU010013917">
    <property type="protein sequence ID" value="CAG8636067.1"/>
    <property type="molecule type" value="Genomic_DNA"/>
</dbReference>
<feature type="non-terminal residue" evidence="1">
    <location>
        <position position="285"/>
    </location>
</feature>
<accession>A0ACA9N8H0</accession>